<evidence type="ECO:0000313" key="4">
    <source>
        <dbReference type="Proteomes" id="UP000736164"/>
    </source>
</evidence>
<feature type="domain" description="CCHC-type" evidence="2">
    <location>
        <begin position="70"/>
        <end position="84"/>
    </location>
</feature>
<dbReference type="Proteomes" id="UP000736164">
    <property type="component" value="Unassembled WGS sequence"/>
</dbReference>
<comment type="caution">
    <text evidence="3">The sequence shown here is derived from an EMBL/GenBank/DDBJ whole genome shotgun (WGS) entry which is preliminary data.</text>
</comment>
<protein>
    <submittedName>
        <fullName evidence="3">ZCHC3 protein</fullName>
    </submittedName>
</protein>
<dbReference type="Pfam" id="PF23058">
    <property type="entry name" value="RBD_ZCCHC3_2nd"/>
    <property type="match status" value="1"/>
</dbReference>
<dbReference type="InterPro" id="IPR036875">
    <property type="entry name" value="Znf_CCHC_sf"/>
</dbReference>
<dbReference type="PANTHER" id="PTHR46486">
    <property type="entry name" value="CCHC-TYPE DOMAIN-CONTAINING PROTEIN"/>
    <property type="match status" value="1"/>
</dbReference>
<organism evidence="3 4">
    <name type="scientific">Atractosteus spatula</name>
    <name type="common">Alligator gar</name>
    <name type="synonym">Lepisosteus spatula</name>
    <dbReference type="NCBI Taxonomy" id="7917"/>
    <lineage>
        <taxon>Eukaryota</taxon>
        <taxon>Metazoa</taxon>
        <taxon>Chordata</taxon>
        <taxon>Craniata</taxon>
        <taxon>Vertebrata</taxon>
        <taxon>Euteleostomi</taxon>
        <taxon>Actinopterygii</taxon>
        <taxon>Neopterygii</taxon>
        <taxon>Holostei</taxon>
        <taxon>Semionotiformes</taxon>
        <taxon>Lepisosteidae</taxon>
        <taxon>Atractosteus</taxon>
    </lineage>
</organism>
<keyword evidence="1" id="KW-0863">Zinc-finger</keyword>
<evidence type="ECO:0000256" key="1">
    <source>
        <dbReference type="PROSITE-ProRule" id="PRU00047"/>
    </source>
</evidence>
<dbReference type="GO" id="GO:0003676">
    <property type="term" value="F:nucleic acid binding"/>
    <property type="evidence" value="ECO:0007669"/>
    <property type="project" value="InterPro"/>
</dbReference>
<evidence type="ECO:0000313" key="3">
    <source>
        <dbReference type="EMBL" id="MBN3319866.1"/>
    </source>
</evidence>
<dbReference type="SMART" id="SM00343">
    <property type="entry name" value="ZnF_C2HC"/>
    <property type="match status" value="1"/>
</dbReference>
<dbReference type="InterPro" id="IPR057811">
    <property type="entry name" value="RBD_ZCCHC3_2nd"/>
</dbReference>
<dbReference type="SUPFAM" id="SSF57756">
    <property type="entry name" value="Retrovirus zinc finger-like domains"/>
    <property type="match status" value="1"/>
</dbReference>
<dbReference type="PROSITE" id="PS50158">
    <property type="entry name" value="ZF_CCHC"/>
    <property type="match status" value="1"/>
</dbReference>
<name>A0A8J7NW39_ATRSP</name>
<keyword evidence="4" id="KW-1185">Reference proteome</keyword>
<feature type="non-terminal residue" evidence="3">
    <location>
        <position position="95"/>
    </location>
</feature>
<dbReference type="AlphaFoldDB" id="A0A8J7NW39"/>
<reference evidence="3" key="1">
    <citation type="journal article" date="2021" name="Cell">
        <title>Tracing the genetic footprints of vertebrate landing in non-teleost ray-finned fishes.</title>
        <authorList>
            <person name="Bi X."/>
            <person name="Wang K."/>
            <person name="Yang L."/>
            <person name="Pan H."/>
            <person name="Jiang H."/>
            <person name="Wei Q."/>
            <person name="Fang M."/>
            <person name="Yu H."/>
            <person name="Zhu C."/>
            <person name="Cai Y."/>
            <person name="He Y."/>
            <person name="Gan X."/>
            <person name="Zeng H."/>
            <person name="Yu D."/>
            <person name="Zhu Y."/>
            <person name="Jiang H."/>
            <person name="Qiu Q."/>
            <person name="Yang H."/>
            <person name="Zhang Y.E."/>
            <person name="Wang W."/>
            <person name="Zhu M."/>
            <person name="He S."/>
            <person name="Zhang G."/>
        </authorList>
    </citation>
    <scope>NUCLEOTIDE SEQUENCE</scope>
    <source>
        <strain evidence="3">Allg_001</strain>
    </source>
</reference>
<dbReference type="Gene3D" id="4.10.60.10">
    <property type="entry name" value="Zinc finger, CCHC-type"/>
    <property type="match status" value="1"/>
</dbReference>
<dbReference type="GO" id="GO:0008270">
    <property type="term" value="F:zinc ion binding"/>
    <property type="evidence" value="ECO:0007669"/>
    <property type="project" value="UniProtKB-KW"/>
</dbReference>
<dbReference type="PANTHER" id="PTHR46486:SF1">
    <property type="entry name" value="CCHC-TYPE DOMAIN-CONTAINING PROTEIN"/>
    <property type="match status" value="1"/>
</dbReference>
<dbReference type="InterPro" id="IPR001878">
    <property type="entry name" value="Znf_CCHC"/>
</dbReference>
<sequence length="95" mass="10901">DIMSFVKRFVDVQEAGVKVLDKRRIWNGKRKYMVHFRSDPKAGDGLLHPQAFSIGANRGYLFYPEQPLTCRRCGQGGHFAVDCKAEVQYVRNVLL</sequence>
<keyword evidence="1" id="KW-0862">Zinc</keyword>
<accession>A0A8J7NW39</accession>
<dbReference type="Pfam" id="PF00098">
    <property type="entry name" value="zf-CCHC"/>
    <property type="match status" value="1"/>
</dbReference>
<feature type="non-terminal residue" evidence="3">
    <location>
        <position position="1"/>
    </location>
</feature>
<keyword evidence="1" id="KW-0479">Metal-binding</keyword>
<dbReference type="EMBL" id="JAAWVO010048646">
    <property type="protein sequence ID" value="MBN3319866.1"/>
    <property type="molecule type" value="Genomic_DNA"/>
</dbReference>
<proteinExistence type="predicted"/>
<evidence type="ECO:0000259" key="2">
    <source>
        <dbReference type="PROSITE" id="PS50158"/>
    </source>
</evidence>
<gene>
    <name evidence="3" type="primary">Zcchc3_99</name>
    <name evidence="3" type="ORF">GTO95_0009948</name>
</gene>